<dbReference type="KEGG" id="dan:6506610"/>
<dbReference type="AlphaFoldDB" id="B3M3R4"/>
<dbReference type="Proteomes" id="UP000007801">
    <property type="component" value="Unassembled WGS sequence"/>
</dbReference>
<reference evidence="2 3" key="1">
    <citation type="journal article" date="2007" name="Nature">
        <title>Evolution of genes and genomes on the Drosophila phylogeny.</title>
        <authorList>
            <consortium name="Drosophila 12 Genomes Consortium"/>
            <person name="Clark A.G."/>
            <person name="Eisen M.B."/>
            <person name="Smith D.R."/>
            <person name="Bergman C.M."/>
            <person name="Oliver B."/>
            <person name="Markow T.A."/>
            <person name="Kaufman T.C."/>
            <person name="Kellis M."/>
            <person name="Gelbart W."/>
            <person name="Iyer V.N."/>
            <person name="Pollard D.A."/>
            <person name="Sackton T.B."/>
            <person name="Larracuente A.M."/>
            <person name="Singh N.D."/>
            <person name="Abad J.P."/>
            <person name="Abt D.N."/>
            <person name="Adryan B."/>
            <person name="Aguade M."/>
            <person name="Akashi H."/>
            <person name="Anderson W.W."/>
            <person name="Aquadro C.F."/>
            <person name="Ardell D.H."/>
            <person name="Arguello R."/>
            <person name="Artieri C.G."/>
            <person name="Barbash D.A."/>
            <person name="Barker D."/>
            <person name="Barsanti P."/>
            <person name="Batterham P."/>
            <person name="Batzoglou S."/>
            <person name="Begun D."/>
            <person name="Bhutkar A."/>
            <person name="Blanco E."/>
            <person name="Bosak S.A."/>
            <person name="Bradley R.K."/>
            <person name="Brand A.D."/>
            <person name="Brent M.R."/>
            <person name="Brooks A.N."/>
            <person name="Brown R.H."/>
            <person name="Butlin R.K."/>
            <person name="Caggese C."/>
            <person name="Calvi B.R."/>
            <person name="Bernardo de Carvalho A."/>
            <person name="Caspi A."/>
            <person name="Castrezana S."/>
            <person name="Celniker S.E."/>
            <person name="Chang J.L."/>
            <person name="Chapple C."/>
            <person name="Chatterji S."/>
            <person name="Chinwalla A."/>
            <person name="Civetta A."/>
            <person name="Clifton S.W."/>
            <person name="Comeron J.M."/>
            <person name="Costello J.C."/>
            <person name="Coyne J.A."/>
            <person name="Daub J."/>
            <person name="David R.G."/>
            <person name="Delcher A.L."/>
            <person name="Delehaunty K."/>
            <person name="Do C.B."/>
            <person name="Ebling H."/>
            <person name="Edwards K."/>
            <person name="Eickbush T."/>
            <person name="Evans J.D."/>
            <person name="Filipski A."/>
            <person name="Findeiss S."/>
            <person name="Freyhult E."/>
            <person name="Fulton L."/>
            <person name="Fulton R."/>
            <person name="Garcia A.C."/>
            <person name="Gardiner A."/>
            <person name="Garfield D.A."/>
            <person name="Garvin B.E."/>
            <person name="Gibson G."/>
            <person name="Gilbert D."/>
            <person name="Gnerre S."/>
            <person name="Godfrey J."/>
            <person name="Good R."/>
            <person name="Gotea V."/>
            <person name="Gravely B."/>
            <person name="Greenberg A.J."/>
            <person name="Griffiths-Jones S."/>
            <person name="Gross S."/>
            <person name="Guigo R."/>
            <person name="Gustafson E.A."/>
            <person name="Haerty W."/>
            <person name="Hahn M.W."/>
            <person name="Halligan D.L."/>
            <person name="Halpern A.L."/>
            <person name="Halter G.M."/>
            <person name="Han M.V."/>
            <person name="Heger A."/>
            <person name="Hillier L."/>
            <person name="Hinrichs A.S."/>
            <person name="Holmes I."/>
            <person name="Hoskins R.A."/>
            <person name="Hubisz M.J."/>
            <person name="Hultmark D."/>
            <person name="Huntley M.A."/>
            <person name="Jaffe D.B."/>
            <person name="Jagadeeshan S."/>
            <person name="Jeck W.R."/>
            <person name="Johnson J."/>
            <person name="Jones C.D."/>
            <person name="Jordan W.C."/>
            <person name="Karpen G.H."/>
            <person name="Kataoka E."/>
            <person name="Keightley P.D."/>
            <person name="Kheradpour P."/>
            <person name="Kirkness E.F."/>
            <person name="Koerich L.B."/>
            <person name="Kristiansen K."/>
            <person name="Kudrna D."/>
            <person name="Kulathinal R.J."/>
            <person name="Kumar S."/>
            <person name="Kwok R."/>
            <person name="Lander E."/>
            <person name="Langley C.H."/>
            <person name="Lapoint R."/>
            <person name="Lazzaro B.P."/>
            <person name="Lee S.J."/>
            <person name="Levesque L."/>
            <person name="Li R."/>
            <person name="Lin C.F."/>
            <person name="Lin M.F."/>
            <person name="Lindblad-Toh K."/>
            <person name="Llopart A."/>
            <person name="Long M."/>
            <person name="Low L."/>
            <person name="Lozovsky E."/>
            <person name="Lu J."/>
            <person name="Luo M."/>
            <person name="Machado C.A."/>
            <person name="Makalowski W."/>
            <person name="Marzo M."/>
            <person name="Matsuda M."/>
            <person name="Matzkin L."/>
            <person name="McAllister B."/>
            <person name="McBride C.S."/>
            <person name="McKernan B."/>
            <person name="McKernan K."/>
            <person name="Mendez-Lago M."/>
            <person name="Minx P."/>
            <person name="Mollenhauer M.U."/>
            <person name="Montooth K."/>
            <person name="Mount S.M."/>
            <person name="Mu X."/>
            <person name="Myers E."/>
            <person name="Negre B."/>
            <person name="Newfeld S."/>
            <person name="Nielsen R."/>
            <person name="Noor M.A."/>
            <person name="O'Grady P."/>
            <person name="Pachter L."/>
            <person name="Papaceit M."/>
            <person name="Parisi M.J."/>
            <person name="Parisi M."/>
            <person name="Parts L."/>
            <person name="Pedersen J.S."/>
            <person name="Pesole G."/>
            <person name="Phillippy A.M."/>
            <person name="Ponting C.P."/>
            <person name="Pop M."/>
            <person name="Porcelli D."/>
            <person name="Powell J.R."/>
            <person name="Prohaska S."/>
            <person name="Pruitt K."/>
            <person name="Puig M."/>
            <person name="Quesneville H."/>
            <person name="Ram K.R."/>
            <person name="Rand D."/>
            <person name="Rasmussen M.D."/>
            <person name="Reed L.K."/>
            <person name="Reenan R."/>
            <person name="Reily A."/>
            <person name="Remington K.A."/>
            <person name="Rieger T.T."/>
            <person name="Ritchie M.G."/>
            <person name="Robin C."/>
            <person name="Rogers Y.H."/>
            <person name="Rohde C."/>
            <person name="Rozas J."/>
            <person name="Rubenfield M.J."/>
            <person name="Ruiz A."/>
            <person name="Russo S."/>
            <person name="Salzberg S.L."/>
            <person name="Sanchez-Gracia A."/>
            <person name="Saranga D.J."/>
            <person name="Sato H."/>
            <person name="Schaeffer S.W."/>
            <person name="Schatz M.C."/>
            <person name="Schlenke T."/>
            <person name="Schwartz R."/>
            <person name="Segarra C."/>
            <person name="Singh R.S."/>
            <person name="Sirot L."/>
            <person name="Sirota M."/>
            <person name="Sisneros N.B."/>
            <person name="Smith C.D."/>
            <person name="Smith T.F."/>
            <person name="Spieth J."/>
            <person name="Stage D.E."/>
            <person name="Stark A."/>
            <person name="Stephan W."/>
            <person name="Strausberg R.L."/>
            <person name="Strempel S."/>
            <person name="Sturgill D."/>
            <person name="Sutton G."/>
            <person name="Sutton G.G."/>
            <person name="Tao W."/>
            <person name="Teichmann S."/>
            <person name="Tobari Y.N."/>
            <person name="Tomimura Y."/>
            <person name="Tsolas J.M."/>
            <person name="Valente V.L."/>
            <person name="Venter E."/>
            <person name="Venter J.C."/>
            <person name="Vicario S."/>
            <person name="Vieira F.G."/>
            <person name="Vilella A.J."/>
            <person name="Villasante A."/>
            <person name="Walenz B."/>
            <person name="Wang J."/>
            <person name="Wasserman M."/>
            <person name="Watts T."/>
            <person name="Wilson D."/>
            <person name="Wilson R.K."/>
            <person name="Wing R.A."/>
            <person name="Wolfner M.F."/>
            <person name="Wong A."/>
            <person name="Wong G.K."/>
            <person name="Wu C.I."/>
            <person name="Wu G."/>
            <person name="Yamamoto D."/>
            <person name="Yang H.P."/>
            <person name="Yang S.P."/>
            <person name="Yorke J.A."/>
            <person name="Yoshida K."/>
            <person name="Zdobnov E."/>
            <person name="Zhang P."/>
            <person name="Zhang Y."/>
            <person name="Zimin A.V."/>
            <person name="Baldwin J."/>
            <person name="Abdouelleil A."/>
            <person name="Abdulkadir J."/>
            <person name="Abebe A."/>
            <person name="Abera B."/>
            <person name="Abreu J."/>
            <person name="Acer S.C."/>
            <person name="Aftuck L."/>
            <person name="Alexander A."/>
            <person name="An P."/>
            <person name="Anderson E."/>
            <person name="Anderson S."/>
            <person name="Arachi H."/>
            <person name="Azer M."/>
            <person name="Bachantsang P."/>
            <person name="Barry A."/>
            <person name="Bayul T."/>
            <person name="Berlin A."/>
            <person name="Bessette D."/>
            <person name="Bloom T."/>
            <person name="Blye J."/>
            <person name="Boguslavskiy L."/>
            <person name="Bonnet C."/>
            <person name="Boukhgalter B."/>
            <person name="Bourzgui I."/>
            <person name="Brown A."/>
            <person name="Cahill P."/>
            <person name="Channer S."/>
            <person name="Cheshatsang Y."/>
            <person name="Chuda L."/>
            <person name="Citroen M."/>
            <person name="Collymore A."/>
            <person name="Cooke P."/>
            <person name="Costello M."/>
            <person name="D'Aco K."/>
            <person name="Daza R."/>
            <person name="De Haan G."/>
            <person name="DeGray S."/>
            <person name="DeMaso C."/>
            <person name="Dhargay N."/>
            <person name="Dooley K."/>
            <person name="Dooley E."/>
            <person name="Doricent M."/>
            <person name="Dorje P."/>
            <person name="Dorjee K."/>
            <person name="Dupes A."/>
            <person name="Elong R."/>
            <person name="Falk J."/>
            <person name="Farina A."/>
            <person name="Faro S."/>
            <person name="Ferguson D."/>
            <person name="Fisher S."/>
            <person name="Foley C.D."/>
            <person name="Franke A."/>
            <person name="Friedrich D."/>
            <person name="Gadbois L."/>
            <person name="Gearin G."/>
            <person name="Gearin C.R."/>
            <person name="Giannoukos G."/>
            <person name="Goode T."/>
            <person name="Graham J."/>
            <person name="Grandbois E."/>
            <person name="Grewal S."/>
            <person name="Gyaltsen K."/>
            <person name="Hafez N."/>
            <person name="Hagos B."/>
            <person name="Hall J."/>
            <person name="Henson C."/>
            <person name="Hollinger A."/>
            <person name="Honan T."/>
            <person name="Huard M.D."/>
            <person name="Hughes L."/>
            <person name="Hurhula B."/>
            <person name="Husby M.E."/>
            <person name="Kamat A."/>
            <person name="Kanga B."/>
            <person name="Kashin S."/>
            <person name="Khazanovich D."/>
            <person name="Kisner P."/>
            <person name="Lance K."/>
            <person name="Lara M."/>
            <person name="Lee W."/>
            <person name="Lennon N."/>
            <person name="Letendre F."/>
            <person name="LeVine R."/>
            <person name="Lipovsky A."/>
            <person name="Liu X."/>
            <person name="Liu J."/>
            <person name="Liu S."/>
            <person name="Lokyitsang T."/>
            <person name="Lokyitsang Y."/>
            <person name="Lubonja R."/>
            <person name="Lui A."/>
            <person name="MacDonald P."/>
            <person name="Magnisalis V."/>
            <person name="Maru K."/>
            <person name="Matthews C."/>
            <person name="McCusker W."/>
            <person name="McDonough S."/>
            <person name="Mehta T."/>
            <person name="Meldrim J."/>
            <person name="Meneus L."/>
            <person name="Mihai O."/>
            <person name="Mihalev A."/>
            <person name="Mihova T."/>
            <person name="Mittelman R."/>
            <person name="Mlenga V."/>
            <person name="Montmayeur A."/>
            <person name="Mulrain L."/>
            <person name="Navidi A."/>
            <person name="Naylor J."/>
            <person name="Negash T."/>
            <person name="Nguyen T."/>
            <person name="Nguyen N."/>
            <person name="Nicol R."/>
            <person name="Norbu C."/>
            <person name="Norbu N."/>
            <person name="Novod N."/>
            <person name="O'Neill B."/>
            <person name="Osman S."/>
            <person name="Markiewicz E."/>
            <person name="Oyono O.L."/>
            <person name="Patti C."/>
            <person name="Phunkhang P."/>
            <person name="Pierre F."/>
            <person name="Priest M."/>
            <person name="Raghuraman S."/>
            <person name="Rege F."/>
            <person name="Reyes R."/>
            <person name="Rise C."/>
            <person name="Rogov P."/>
            <person name="Ross K."/>
            <person name="Ryan E."/>
            <person name="Settipalli S."/>
            <person name="Shea T."/>
            <person name="Sherpa N."/>
            <person name="Shi L."/>
            <person name="Shih D."/>
            <person name="Sparrow T."/>
            <person name="Spaulding J."/>
            <person name="Stalker J."/>
            <person name="Stange-Thomann N."/>
            <person name="Stavropoulos S."/>
            <person name="Stone C."/>
            <person name="Strader C."/>
            <person name="Tesfaye S."/>
            <person name="Thomson T."/>
            <person name="Thoulutsang Y."/>
            <person name="Thoulutsang D."/>
            <person name="Topham K."/>
            <person name="Topping I."/>
            <person name="Tsamla T."/>
            <person name="Vassiliev H."/>
            <person name="Vo A."/>
            <person name="Wangchuk T."/>
            <person name="Wangdi T."/>
            <person name="Weiand M."/>
            <person name="Wilkinson J."/>
            <person name="Wilson A."/>
            <person name="Yadav S."/>
            <person name="Young G."/>
            <person name="Yu Q."/>
            <person name="Zembek L."/>
            <person name="Zhong D."/>
            <person name="Zimmer A."/>
            <person name="Zwirko Z."/>
            <person name="Jaffe D.B."/>
            <person name="Alvarez P."/>
            <person name="Brockman W."/>
            <person name="Butler J."/>
            <person name="Chin C."/>
            <person name="Gnerre S."/>
            <person name="Grabherr M."/>
            <person name="Kleber M."/>
            <person name="Mauceli E."/>
            <person name="MacCallum I."/>
        </authorList>
    </citation>
    <scope>NUCLEOTIDE SEQUENCE [LARGE SCALE GENOMIC DNA]</scope>
    <source>
        <strain evidence="3">Tucson 14024-0371.13</strain>
    </source>
</reference>
<dbReference type="EMBL" id="CH902618">
    <property type="protein sequence ID" value="EDV40357.1"/>
    <property type="molecule type" value="Genomic_DNA"/>
</dbReference>
<name>B3M3R4_DROAN</name>
<feature type="region of interest" description="Disordered" evidence="1">
    <location>
        <begin position="589"/>
        <end position="614"/>
    </location>
</feature>
<dbReference type="eggNOG" id="ENOG502RTMS">
    <property type="taxonomic scope" value="Eukaryota"/>
</dbReference>
<evidence type="ECO:0000256" key="1">
    <source>
        <dbReference type="SAM" id="MobiDB-lite"/>
    </source>
</evidence>
<accession>B3M3R4</accession>
<protein>
    <submittedName>
        <fullName evidence="2">Uncharacterized protein</fullName>
    </submittedName>
</protein>
<dbReference type="OMA" id="VNMCKNC"/>
<proteinExistence type="predicted"/>
<evidence type="ECO:0000313" key="2">
    <source>
        <dbReference type="EMBL" id="EDV40357.1"/>
    </source>
</evidence>
<dbReference type="PhylomeDB" id="B3M3R4"/>
<sequence length="614" mass="70291">MALSRQKGGANCPPCGPCCGPPCPRPGVPPCIPCQPPMVRLDKLWPEPYDPCSFKNCLIFGSHDEPYVQAFDPKVCSRMRRSDIDRSLGYPIGIVAGTVPVKGGIPNKEAVQYAANLKGFAHSYYTRRDEWKPEMVDFVVNEGQVLYNDSENMELPNMTDAPDVYDENEVKVTRHFKINEIEFALELDAAFELFGYPNIIRNVRRILRAFFKKYKCGLFFTPNWYMLIWKEKGVWMVLDLNGREVDTLKPNSESGYPVLLALKSLDNVIWLIKKESDLEKTQEFTIREILVVRLATPGATGQSWEREHGMRMSEYDVIASDYAYLKSNLHLTLNPNDALRNRSALPVAVATALASKIDHPATWDMKMYDKVMCYGVNMCKNCWEPCVDLSKPMDLDEFPRQIRMGQFVAEILLSPNVYEGWWKCVPMYKFNDFHLMLEKALNQNDYVIFQINNQMYSLWKKHDFIYLMDPYRHNIVGRILEEGEDPKSASIRMFGNMDRLLSVFHQILLESNRSAIFHIHTLKIRNITECPPGTAPALLPPDEDVEVRSLNENIRFDENYDKCLEELGEISDYEEDLASEVEPIIEISSSEEMVEEEEGGGGGEVEGGEGEDDD</sequence>
<keyword evidence="3" id="KW-1185">Reference proteome</keyword>
<dbReference type="OrthoDB" id="8062037at2759"/>
<dbReference type="InParanoid" id="B3M3R4"/>
<organism evidence="2 3">
    <name type="scientific">Drosophila ananassae</name>
    <name type="common">Fruit fly</name>
    <dbReference type="NCBI Taxonomy" id="7217"/>
    <lineage>
        <taxon>Eukaryota</taxon>
        <taxon>Metazoa</taxon>
        <taxon>Ecdysozoa</taxon>
        <taxon>Arthropoda</taxon>
        <taxon>Hexapoda</taxon>
        <taxon>Insecta</taxon>
        <taxon>Pterygota</taxon>
        <taxon>Neoptera</taxon>
        <taxon>Endopterygota</taxon>
        <taxon>Diptera</taxon>
        <taxon>Brachycera</taxon>
        <taxon>Muscomorpha</taxon>
        <taxon>Ephydroidea</taxon>
        <taxon>Drosophilidae</taxon>
        <taxon>Drosophila</taxon>
        <taxon>Sophophora</taxon>
    </lineage>
</organism>
<dbReference type="PANTHER" id="PTHR40552:SF6">
    <property type="entry name" value="FI09606P-RELATED"/>
    <property type="match status" value="1"/>
</dbReference>
<gene>
    <name evidence="2" type="primary">Dana\GF23974</name>
    <name evidence="2" type="synonym">dana_GLEANR_8735</name>
    <name evidence="2" type="ORF">GF23974</name>
</gene>
<dbReference type="GeneID" id="6506610"/>
<dbReference type="PANTHER" id="PTHR40552">
    <property type="entry name" value="AT05186P-RELATED"/>
    <property type="match status" value="1"/>
</dbReference>
<dbReference type="HOGENOM" id="CLU_458758_0_0_1"/>
<evidence type="ECO:0000313" key="3">
    <source>
        <dbReference type="Proteomes" id="UP000007801"/>
    </source>
</evidence>